<dbReference type="Proteomes" id="UP000033558">
    <property type="component" value="Unassembled WGS sequence"/>
</dbReference>
<dbReference type="InterPro" id="IPR048375">
    <property type="entry name" value="YtxK-like_N"/>
</dbReference>
<dbReference type="GO" id="GO:0008170">
    <property type="term" value="F:N-methyltransferase activity"/>
    <property type="evidence" value="ECO:0007669"/>
    <property type="project" value="InterPro"/>
</dbReference>
<dbReference type="GO" id="GO:0003677">
    <property type="term" value="F:DNA binding"/>
    <property type="evidence" value="ECO:0007669"/>
    <property type="project" value="InterPro"/>
</dbReference>
<keyword evidence="3" id="KW-0808">Transferase</keyword>
<comment type="caution">
    <text evidence="3">The sequence shown here is derived from an EMBL/GenBank/DDBJ whole genome shotgun (WGS) entry which is preliminary data.</text>
</comment>
<dbReference type="InterPro" id="IPR052933">
    <property type="entry name" value="DNA_Protect_Modify"/>
</dbReference>
<gene>
    <name evidence="3" type="ORF">JG30_10550</name>
</gene>
<dbReference type="Gene3D" id="3.40.50.150">
    <property type="entry name" value="Vaccinia Virus protein VP39"/>
    <property type="match status" value="1"/>
</dbReference>
<reference evidence="3 4" key="1">
    <citation type="submission" date="2015-01" db="EMBL/GenBank/DDBJ databases">
        <title>Comparative genomics of the lactic acid bacteria isolated from the honey bee gut.</title>
        <authorList>
            <person name="Ellegaard K.M."/>
            <person name="Tamarit D."/>
            <person name="Javelind E."/>
            <person name="Olofsson T."/>
            <person name="Andersson S.G."/>
            <person name="Vasquez A."/>
        </authorList>
    </citation>
    <scope>NUCLEOTIDE SEQUENCE [LARGE SCALE GENOMIC DNA]</scope>
    <source>
        <strain evidence="3 4">Bin4</strain>
    </source>
</reference>
<keyword evidence="3" id="KW-0489">Methyltransferase</keyword>
<keyword evidence="4" id="KW-1185">Reference proteome</keyword>
<dbReference type="EMBL" id="JXJQ01000008">
    <property type="protein sequence ID" value="KJY61996.1"/>
    <property type="molecule type" value="Genomic_DNA"/>
</dbReference>
<dbReference type="AlphaFoldDB" id="A0A0F4LWS7"/>
<feature type="domain" description="YtxK-like N-terminal helical" evidence="2">
    <location>
        <begin position="10"/>
        <end position="89"/>
    </location>
</feature>
<dbReference type="InterPro" id="IPR029063">
    <property type="entry name" value="SAM-dependent_MTases_sf"/>
</dbReference>
<dbReference type="SUPFAM" id="SSF53335">
    <property type="entry name" value="S-adenosyl-L-methionine-dependent methyltransferases"/>
    <property type="match status" value="1"/>
</dbReference>
<sequence>MANDQNEIAKIYQLVDQTTAQLQKFLNESYTNALSENLFNWYQQKTFVEDGFPTPEQVVKLNQQYQKFNFADYPLPIIKKAVELNIVKAQKTDQTDVNHLMSPDIVGTFCALIIAEIFHAQSRPVYEVVDPCVGTGNLLLETKLELQKSTALTLNLHGLDNDDVQLALADSYAQLIHESIDLYHQDAIAAWMISDCDLALSDLPVGYYPLDNNALDFQTKATTGHSYAHHLLMEQTMNNLRAGGIGIFIVPAQIFETEQATTLAQWMVEKVFLQAVLTLPPKLFASKAAAKSLIVLQKHGPKAHQASPVLMGTLPDLQNKDAVNALKHNLQTWSHKTFNEEDN</sequence>
<dbReference type="InterPro" id="IPR003356">
    <property type="entry name" value="DNA_methylase_A-5"/>
</dbReference>
<dbReference type="Pfam" id="PF21106">
    <property type="entry name" value="YtxK_like"/>
    <property type="match status" value="1"/>
</dbReference>
<evidence type="ECO:0000259" key="1">
    <source>
        <dbReference type="Pfam" id="PF02384"/>
    </source>
</evidence>
<dbReference type="Gene3D" id="1.10.150.470">
    <property type="match status" value="1"/>
</dbReference>
<protein>
    <submittedName>
        <fullName evidence="3">N-6 DNA Methylase</fullName>
    </submittedName>
</protein>
<proteinExistence type="predicted"/>
<dbReference type="STRING" id="1218492.JG30_10550"/>
<evidence type="ECO:0000313" key="4">
    <source>
        <dbReference type="Proteomes" id="UP000033558"/>
    </source>
</evidence>
<dbReference type="PATRIC" id="fig|1218492.5.peg.1198"/>
<organism evidence="3 4">
    <name type="scientific">Bombilactobacillus mellifer</name>
    <dbReference type="NCBI Taxonomy" id="1218492"/>
    <lineage>
        <taxon>Bacteria</taxon>
        <taxon>Bacillati</taxon>
        <taxon>Bacillota</taxon>
        <taxon>Bacilli</taxon>
        <taxon>Lactobacillales</taxon>
        <taxon>Lactobacillaceae</taxon>
        <taxon>Bombilactobacillus</taxon>
    </lineage>
</organism>
<accession>A0A0F4LWS7</accession>
<evidence type="ECO:0000313" key="3">
    <source>
        <dbReference type="EMBL" id="KJY61996.1"/>
    </source>
</evidence>
<dbReference type="Pfam" id="PF02384">
    <property type="entry name" value="N6_Mtase"/>
    <property type="match status" value="1"/>
</dbReference>
<dbReference type="GO" id="GO:0032259">
    <property type="term" value="P:methylation"/>
    <property type="evidence" value="ECO:0007669"/>
    <property type="project" value="UniProtKB-KW"/>
</dbReference>
<dbReference type="RefSeq" id="WP_046316816.1">
    <property type="nucleotide sequence ID" value="NZ_KQ034028.1"/>
</dbReference>
<dbReference type="PANTHER" id="PTHR41313">
    <property type="entry name" value="ADENINE-SPECIFIC METHYLTRANSFERASE"/>
    <property type="match status" value="1"/>
</dbReference>
<evidence type="ECO:0000259" key="2">
    <source>
        <dbReference type="Pfam" id="PF21106"/>
    </source>
</evidence>
<dbReference type="PANTHER" id="PTHR41313:SF1">
    <property type="entry name" value="DNA METHYLASE ADENINE-SPECIFIC DOMAIN-CONTAINING PROTEIN"/>
    <property type="match status" value="1"/>
</dbReference>
<name>A0A0F4LWS7_9LACO</name>
<dbReference type="HOGENOM" id="CLU_073534_0_0_9"/>
<feature type="domain" description="DNA methylase adenine-specific" evidence="1">
    <location>
        <begin position="114"/>
        <end position="328"/>
    </location>
</feature>